<accession>A0AA36JG49</accession>
<dbReference type="Proteomes" id="UP001178507">
    <property type="component" value="Unassembled WGS sequence"/>
</dbReference>
<dbReference type="AlphaFoldDB" id="A0AA36JG49"/>
<gene>
    <name evidence="3" type="ORF">EVOR1521_LOCUS27341</name>
</gene>
<evidence type="ECO:0000256" key="2">
    <source>
        <dbReference type="SAM" id="MobiDB-lite"/>
    </source>
</evidence>
<feature type="coiled-coil region" evidence="1">
    <location>
        <begin position="181"/>
        <end position="295"/>
    </location>
</feature>
<evidence type="ECO:0000313" key="4">
    <source>
        <dbReference type="Proteomes" id="UP001178507"/>
    </source>
</evidence>
<keyword evidence="1" id="KW-0175">Coiled coil</keyword>
<name>A0AA36JG49_9DINO</name>
<feature type="region of interest" description="Disordered" evidence="2">
    <location>
        <begin position="315"/>
        <end position="342"/>
    </location>
</feature>
<dbReference type="SUPFAM" id="SSF51294">
    <property type="entry name" value="Hedgehog/intein (Hint) domain"/>
    <property type="match status" value="1"/>
</dbReference>
<evidence type="ECO:0000256" key="1">
    <source>
        <dbReference type="SAM" id="Coils"/>
    </source>
</evidence>
<dbReference type="EMBL" id="CAUJNA010003566">
    <property type="protein sequence ID" value="CAJ1405011.1"/>
    <property type="molecule type" value="Genomic_DNA"/>
</dbReference>
<reference evidence="3" key="1">
    <citation type="submission" date="2023-08" db="EMBL/GenBank/DDBJ databases">
        <authorList>
            <person name="Chen Y."/>
            <person name="Shah S."/>
            <person name="Dougan E. K."/>
            <person name="Thang M."/>
            <person name="Chan C."/>
        </authorList>
    </citation>
    <scope>NUCLEOTIDE SEQUENCE</scope>
</reference>
<organism evidence="3 4">
    <name type="scientific">Effrenium voratum</name>
    <dbReference type="NCBI Taxonomy" id="2562239"/>
    <lineage>
        <taxon>Eukaryota</taxon>
        <taxon>Sar</taxon>
        <taxon>Alveolata</taxon>
        <taxon>Dinophyceae</taxon>
        <taxon>Suessiales</taxon>
        <taxon>Symbiodiniaceae</taxon>
        <taxon>Effrenium</taxon>
    </lineage>
</organism>
<proteinExistence type="predicted"/>
<comment type="caution">
    <text evidence="3">The sequence shown here is derived from an EMBL/GenBank/DDBJ whole genome shotgun (WGS) entry which is preliminary data.</text>
</comment>
<evidence type="ECO:0000313" key="3">
    <source>
        <dbReference type="EMBL" id="CAJ1405011.1"/>
    </source>
</evidence>
<protein>
    <submittedName>
        <fullName evidence="3">Uncharacterized protein</fullName>
    </submittedName>
</protein>
<dbReference type="InterPro" id="IPR036844">
    <property type="entry name" value="Hint_dom_sf"/>
</dbReference>
<keyword evidence="4" id="KW-1185">Reference proteome</keyword>
<sequence length="446" mass="50095">MAPSELVWQAARYGWRSTAPWPASGAGGLELRPRPQAPYWPWASLRELRPGAAPRLVAEACGGGLWLVACGFAADGRPGWVREQLPSGRWQRHELPDRCASVRLRWEKAAGWWKLWVEEGAERLVLEATFESPEPQLVLEATFETPEPQLELRTHSTFVDRFDFSLLPPPEIQSRLDESTRQAIMREKQELQNQLDESKRRYELLAREKAEETQKAESAQHEKEALQQRIESLMAELETEKEQKEIAQTLQKQLDELAQEKAEEMKKVEGLQQENEILQQRIALLTQKAQKSEQMKQRILHLKEHFDDVLAFSRSDAGPQAEGPSLALGGSGEDPTPKDASDVFSVVGESEHSDASSRSAKCFLPNTALHGVDGHLLRVEKLKIGDRVRLLDHSEAAVVGMHLHRAKKKPYGLVELTTRQGLSTVSKSHRVAVPAGESEGAAHQIK</sequence>